<dbReference type="PANTHER" id="PTHR46604:SF2">
    <property type="entry name" value="MCAFUNC DOMAIN-CONTAINING PROTEIN"/>
    <property type="match status" value="1"/>
</dbReference>
<evidence type="ECO:0000313" key="1">
    <source>
        <dbReference type="EMBL" id="PKI64420.1"/>
    </source>
</evidence>
<proteinExistence type="predicted"/>
<sequence length="212" mass="23730">MGKLEDVLRRAAELVVICSENSYLYMVVILSMVAIRWDAAYQFRQLLVAIEWGVESQFQQLQADIDNHAKAVGANPLHLKEALKAIKADNRKYSLDGEEFMVHMAILKPDKTGEDTNAVENALSRAYPDLSLGDALTAERSKLQIERSRSEDAGRCRLIVHLIGITDSAANDRPSRKVKKLLVNEPTCVISRYISNASEMNEGISWKVVEVD</sequence>
<reference evidence="1 2" key="1">
    <citation type="submission" date="2017-11" db="EMBL/GenBank/DDBJ databases">
        <title>De-novo sequencing of pomegranate (Punica granatum L.) genome.</title>
        <authorList>
            <person name="Akparov Z."/>
            <person name="Amiraslanov A."/>
            <person name="Hajiyeva S."/>
            <person name="Abbasov M."/>
            <person name="Kaur K."/>
            <person name="Hamwieh A."/>
            <person name="Solovyev V."/>
            <person name="Salamov A."/>
            <person name="Braich B."/>
            <person name="Kosarev P."/>
            <person name="Mahmoud A."/>
            <person name="Hajiyev E."/>
            <person name="Babayeva S."/>
            <person name="Izzatullayeva V."/>
            <person name="Mammadov A."/>
            <person name="Mammadov A."/>
            <person name="Sharifova S."/>
            <person name="Ojaghi J."/>
            <person name="Eynullazada K."/>
            <person name="Bayramov B."/>
            <person name="Abdulazimova A."/>
            <person name="Shahmuradov I."/>
        </authorList>
    </citation>
    <scope>NUCLEOTIDE SEQUENCE [LARGE SCALE GENOMIC DNA]</scope>
    <source>
        <strain evidence="2">cv. AG2017</strain>
        <tissue evidence="1">Leaf</tissue>
    </source>
</reference>
<dbReference type="EMBL" id="PGOL01000820">
    <property type="protein sequence ID" value="PKI64420.1"/>
    <property type="molecule type" value="Genomic_DNA"/>
</dbReference>
<name>A0A2I0K898_PUNGR</name>
<accession>A0A2I0K898</accession>
<organism evidence="1 2">
    <name type="scientific">Punica granatum</name>
    <name type="common">Pomegranate</name>
    <dbReference type="NCBI Taxonomy" id="22663"/>
    <lineage>
        <taxon>Eukaryota</taxon>
        <taxon>Viridiplantae</taxon>
        <taxon>Streptophyta</taxon>
        <taxon>Embryophyta</taxon>
        <taxon>Tracheophyta</taxon>
        <taxon>Spermatophyta</taxon>
        <taxon>Magnoliopsida</taxon>
        <taxon>eudicotyledons</taxon>
        <taxon>Gunneridae</taxon>
        <taxon>Pentapetalae</taxon>
        <taxon>rosids</taxon>
        <taxon>malvids</taxon>
        <taxon>Myrtales</taxon>
        <taxon>Lythraceae</taxon>
        <taxon>Punica</taxon>
    </lineage>
</organism>
<dbReference type="AlphaFoldDB" id="A0A2I0K898"/>
<dbReference type="Proteomes" id="UP000233551">
    <property type="component" value="Unassembled WGS sequence"/>
</dbReference>
<gene>
    <name evidence="1" type="ORF">CRG98_015205</name>
</gene>
<protein>
    <submittedName>
        <fullName evidence="1">Uncharacterized protein</fullName>
    </submittedName>
</protein>
<dbReference type="STRING" id="22663.A0A2I0K898"/>
<dbReference type="PANTHER" id="PTHR46604">
    <property type="entry name" value="PROTEIN MID1-COMPLEMENTING ACTIVITY 1"/>
    <property type="match status" value="1"/>
</dbReference>
<comment type="caution">
    <text evidence="1">The sequence shown here is derived from an EMBL/GenBank/DDBJ whole genome shotgun (WGS) entry which is preliminary data.</text>
</comment>
<keyword evidence="2" id="KW-1185">Reference proteome</keyword>
<evidence type="ECO:0000313" key="2">
    <source>
        <dbReference type="Proteomes" id="UP000233551"/>
    </source>
</evidence>